<evidence type="ECO:0000313" key="2">
    <source>
        <dbReference type="Proteomes" id="UP000683925"/>
    </source>
</evidence>
<sequence length="495" mass="57986">MPLCLHHQQPIAEITLIQSPTEELQLFCSKCPKSQCSSLEIVQILDRLSKLKIEDQSNVENYLNFLSNRINAIKQGFLQVIENFGKQVKDQIKFFEQQIITPETINYYSTIQQLTSEDLKQLSTIFALNFQMDNNSFSYHKTNSIIQQQVIILHNKIKKVNQLKIQIENSFNPDYQTQSQIQTDEEDCFNEKPVGYNNYNEKDRIEYSQQIRGIEFSSDYQYVFAHSHELPLTAFKIVNNKLSAYQKLELKSQYISSIACSKMANRIYVISDKYLEVYEENQLNLWTHVKTYDMLQTINLIQISISEMIALTFKNVVMLWPQYGNQISLPQKHTKIVRDISFNYNSSFLLTASEDNFVIWKVSNPNQIEIYQNFQDQSIIYAQFSDSVENIICAVNRFGNRSFWKPDIQGLFYEAQAIYTSSSTFGCTIKFRLNSKLIILGNHSIQLFEVDQQNDNEWVVKQQIKVNCWNLDVSKDAKYIVADDFRNLCLYVREE</sequence>
<comment type="caution">
    <text evidence="1">The sequence shown here is derived from an EMBL/GenBank/DDBJ whole genome shotgun (WGS) entry which is preliminary data.</text>
</comment>
<dbReference type="AlphaFoldDB" id="A0A8S1XCH6"/>
<reference evidence="1" key="1">
    <citation type="submission" date="2021-01" db="EMBL/GenBank/DDBJ databases">
        <authorList>
            <consortium name="Genoscope - CEA"/>
            <person name="William W."/>
        </authorList>
    </citation>
    <scope>NUCLEOTIDE SEQUENCE</scope>
</reference>
<dbReference type="OrthoDB" id="295214at2759"/>
<proteinExistence type="predicted"/>
<name>A0A8S1XCH6_PAROT</name>
<dbReference type="EMBL" id="CAJJDP010000117">
    <property type="protein sequence ID" value="CAD8198563.1"/>
    <property type="molecule type" value="Genomic_DNA"/>
</dbReference>
<dbReference type="OMA" id="QIRGIEF"/>
<protein>
    <submittedName>
        <fullName evidence="1">Uncharacterized protein</fullName>
    </submittedName>
</protein>
<keyword evidence="2" id="KW-1185">Reference proteome</keyword>
<dbReference type="Proteomes" id="UP000683925">
    <property type="component" value="Unassembled WGS sequence"/>
</dbReference>
<evidence type="ECO:0000313" key="1">
    <source>
        <dbReference type="EMBL" id="CAD8198563.1"/>
    </source>
</evidence>
<organism evidence="1 2">
    <name type="scientific">Paramecium octaurelia</name>
    <dbReference type="NCBI Taxonomy" id="43137"/>
    <lineage>
        <taxon>Eukaryota</taxon>
        <taxon>Sar</taxon>
        <taxon>Alveolata</taxon>
        <taxon>Ciliophora</taxon>
        <taxon>Intramacronucleata</taxon>
        <taxon>Oligohymenophorea</taxon>
        <taxon>Peniculida</taxon>
        <taxon>Parameciidae</taxon>
        <taxon>Paramecium</taxon>
    </lineage>
</organism>
<accession>A0A8S1XCH6</accession>
<gene>
    <name evidence="1" type="ORF">POCTA_138.1.T1170071</name>
</gene>